<dbReference type="EMBL" id="AEWT01000031">
    <property type="protein sequence ID" value="EGC68152.1"/>
    <property type="molecule type" value="Genomic_DNA"/>
</dbReference>
<sequence length="98" mass="11514">MSKLKSINLTSKFDELIKVIKENPFQTPPPYEKLPGLPYCSRRLNIKHRLVTAWKKRVKRSRFSLFGHTMNVGYNMLNYFDSLSIRTDESYKIKSGSE</sequence>
<dbReference type="AlphaFoldDB" id="F0EPC7"/>
<dbReference type="Gene3D" id="3.30.2310.20">
    <property type="entry name" value="RelE-like"/>
    <property type="match status" value="1"/>
</dbReference>
<dbReference type="InterPro" id="IPR035093">
    <property type="entry name" value="RelE/ParE_toxin_dom_sf"/>
</dbReference>
<comment type="caution">
    <text evidence="1">The sequence shown here is derived from an EMBL/GenBank/DDBJ whole genome shotgun (WGS) entry which is preliminary data.</text>
</comment>
<dbReference type="HOGENOM" id="CLU_182127_0_0_9"/>
<reference evidence="1 2" key="1">
    <citation type="submission" date="2011-01" db="EMBL/GenBank/DDBJ databases">
        <authorList>
            <person name="Muzny D."/>
            <person name="Qin X."/>
            <person name="Deng J."/>
            <person name="Jiang H."/>
            <person name="Liu Y."/>
            <person name="Qu J."/>
            <person name="Song X.-Z."/>
            <person name="Zhang L."/>
            <person name="Thornton R."/>
            <person name="Coyle M."/>
            <person name="Francisco L."/>
            <person name="Jackson L."/>
            <person name="Javaid M."/>
            <person name="Korchina V."/>
            <person name="Kovar C."/>
            <person name="Mata R."/>
            <person name="Mathew T."/>
            <person name="Ngo R."/>
            <person name="Nguyen L."/>
            <person name="Nguyen N."/>
            <person name="Okwuonu G."/>
            <person name="Ongeri F."/>
            <person name="Pham C."/>
            <person name="Simmons D."/>
            <person name="Wilczek-Boney K."/>
            <person name="Hale W."/>
            <person name="Jakkamsetti A."/>
            <person name="Pham P."/>
            <person name="Ruth R."/>
            <person name="San Lucas F."/>
            <person name="Warren J."/>
            <person name="Zhang J."/>
            <person name="Zhao Z."/>
            <person name="Zhou C."/>
            <person name="Zhu D."/>
            <person name="Lee S."/>
            <person name="Bess C."/>
            <person name="Blankenburg K."/>
            <person name="Forbes L."/>
            <person name="Fu Q."/>
            <person name="Gubbala S."/>
            <person name="Hirani K."/>
            <person name="Jayaseelan J.C."/>
            <person name="Lara F."/>
            <person name="Munidasa M."/>
            <person name="Palculict T."/>
            <person name="Patil S."/>
            <person name="Pu L.-L."/>
            <person name="Saada N."/>
            <person name="Tang L."/>
            <person name="Weissenberger G."/>
            <person name="Zhu Y."/>
            <person name="Hemphill L."/>
            <person name="Shang Y."/>
            <person name="Youmans B."/>
            <person name="Ayvaz T."/>
            <person name="Ross M."/>
            <person name="Santibanez J."/>
            <person name="Aqrawi P."/>
            <person name="Gross S."/>
            <person name="Joshi V."/>
            <person name="Fowler G."/>
            <person name="Nazareth L."/>
            <person name="Reid J."/>
            <person name="Worley K."/>
            <person name="Petrosino J."/>
            <person name="Highlander S."/>
            <person name="Gibbs R."/>
        </authorList>
    </citation>
    <scope>NUCLEOTIDE SEQUENCE [LARGE SCALE GENOMIC DNA]</scope>
    <source>
        <strain evidence="1 2">ATCC 12755</strain>
    </source>
</reference>
<accession>F0EPC7</accession>
<gene>
    <name evidence="1" type="ORF">HMPREF9087_3269</name>
</gene>
<evidence type="ECO:0000313" key="2">
    <source>
        <dbReference type="Proteomes" id="UP000004835"/>
    </source>
</evidence>
<dbReference type="Proteomes" id="UP000004835">
    <property type="component" value="Unassembled WGS sequence"/>
</dbReference>
<evidence type="ECO:0000313" key="1">
    <source>
        <dbReference type="EMBL" id="EGC68152.1"/>
    </source>
</evidence>
<protein>
    <submittedName>
        <fullName evidence="1">Putative addiction module toxin, Txe/YoeB family</fullName>
    </submittedName>
</protein>
<proteinExistence type="predicted"/>
<dbReference type="SUPFAM" id="SSF143011">
    <property type="entry name" value="RelE-like"/>
    <property type="match status" value="1"/>
</dbReference>
<organism evidence="1 2">
    <name type="scientific">Enterococcus casseliflavus ATCC 12755</name>
    <dbReference type="NCBI Taxonomy" id="888066"/>
    <lineage>
        <taxon>Bacteria</taxon>
        <taxon>Bacillati</taxon>
        <taxon>Bacillota</taxon>
        <taxon>Bacilli</taxon>
        <taxon>Lactobacillales</taxon>
        <taxon>Enterococcaceae</taxon>
        <taxon>Enterococcus</taxon>
    </lineage>
</organism>
<name>F0EPC7_ENTCA</name>